<comment type="caution">
    <text evidence="4">The sequence shown here is derived from an EMBL/GenBank/DDBJ whole genome shotgun (WGS) entry which is preliminary data.</text>
</comment>
<evidence type="ECO:0000259" key="3">
    <source>
        <dbReference type="Pfam" id="PF09335"/>
    </source>
</evidence>
<dbReference type="Proteomes" id="UP000261905">
    <property type="component" value="Unassembled WGS sequence"/>
</dbReference>
<gene>
    <name evidence="4" type="ORF">DX130_06330</name>
</gene>
<name>A0A371PKB9_9BACL</name>
<dbReference type="RefSeq" id="WP_116043700.1">
    <property type="nucleotide sequence ID" value="NZ_QUBQ01000001.1"/>
</dbReference>
<keyword evidence="2" id="KW-0472">Membrane</keyword>
<feature type="transmembrane region" description="Helical" evidence="2">
    <location>
        <begin position="12"/>
        <end position="31"/>
    </location>
</feature>
<dbReference type="PANTHER" id="PTHR42709">
    <property type="entry name" value="ALKALINE PHOSPHATASE LIKE PROTEIN"/>
    <property type="match status" value="1"/>
</dbReference>
<dbReference type="OrthoDB" id="9782291at2"/>
<dbReference type="PANTHER" id="PTHR42709:SF9">
    <property type="entry name" value="ALKALINE PHOSPHATASE LIKE PROTEIN"/>
    <property type="match status" value="1"/>
</dbReference>
<dbReference type="EMBL" id="QUBQ01000001">
    <property type="protein sequence ID" value="REK76650.1"/>
    <property type="molecule type" value="Genomic_DNA"/>
</dbReference>
<evidence type="ECO:0000313" key="4">
    <source>
        <dbReference type="EMBL" id="REK76650.1"/>
    </source>
</evidence>
<dbReference type="InterPro" id="IPR032816">
    <property type="entry name" value="VTT_dom"/>
</dbReference>
<feature type="transmembrane region" description="Helical" evidence="2">
    <location>
        <begin position="169"/>
        <end position="190"/>
    </location>
</feature>
<evidence type="ECO:0000256" key="1">
    <source>
        <dbReference type="ARBA" id="ARBA00010792"/>
    </source>
</evidence>
<sequence>MAYDLLLSIIEQVGYAALFLVLCLGLIGLPIPNEAVVMTGGALSAAGALSTIPTYMMTFLGICSAMTFGYSIGRFSGAKLSNWFRRKKNIAKFFDRSEELSEKYGGYAISISLCFPFLRHVTPYVMGLNRMRFIRFMLFAYPSAFVWTIIYFILGTLVGDKVQDLSNDISSYGTWILVVLCVLAAGYITYRYMKSKNKKDFIDHSA</sequence>
<keyword evidence="5" id="KW-1185">Reference proteome</keyword>
<keyword evidence="2" id="KW-1133">Transmembrane helix</keyword>
<reference evidence="4 5" key="1">
    <citation type="submission" date="2018-08" db="EMBL/GenBank/DDBJ databases">
        <title>Paenibacillus sp. M4BSY-1, whole genome shotgun sequence.</title>
        <authorList>
            <person name="Tuo L."/>
        </authorList>
    </citation>
    <scope>NUCLEOTIDE SEQUENCE [LARGE SCALE GENOMIC DNA]</scope>
    <source>
        <strain evidence="4 5">M4BSY-1</strain>
    </source>
</reference>
<feature type="domain" description="VTT" evidence="3">
    <location>
        <begin position="31"/>
        <end position="156"/>
    </location>
</feature>
<evidence type="ECO:0000313" key="5">
    <source>
        <dbReference type="Proteomes" id="UP000261905"/>
    </source>
</evidence>
<organism evidence="4 5">
    <name type="scientific">Paenibacillus paeoniae</name>
    <dbReference type="NCBI Taxonomy" id="2292705"/>
    <lineage>
        <taxon>Bacteria</taxon>
        <taxon>Bacillati</taxon>
        <taxon>Bacillota</taxon>
        <taxon>Bacilli</taxon>
        <taxon>Bacillales</taxon>
        <taxon>Paenibacillaceae</taxon>
        <taxon>Paenibacillus</taxon>
    </lineage>
</organism>
<dbReference type="InterPro" id="IPR051311">
    <property type="entry name" value="DedA_domain"/>
</dbReference>
<evidence type="ECO:0000256" key="2">
    <source>
        <dbReference type="SAM" id="Phobius"/>
    </source>
</evidence>
<protein>
    <submittedName>
        <fullName evidence="4">DedA family protein</fullName>
    </submittedName>
</protein>
<feature type="transmembrane region" description="Helical" evidence="2">
    <location>
        <begin position="133"/>
        <end position="154"/>
    </location>
</feature>
<dbReference type="AlphaFoldDB" id="A0A371PKB9"/>
<accession>A0A371PKB9</accession>
<proteinExistence type="inferred from homology"/>
<keyword evidence="2" id="KW-0812">Transmembrane</keyword>
<feature type="transmembrane region" description="Helical" evidence="2">
    <location>
        <begin position="52"/>
        <end position="73"/>
    </location>
</feature>
<comment type="similarity">
    <text evidence="1">Belongs to the DedA family.</text>
</comment>
<dbReference type="GO" id="GO:0005886">
    <property type="term" value="C:plasma membrane"/>
    <property type="evidence" value="ECO:0007669"/>
    <property type="project" value="TreeGrafter"/>
</dbReference>
<dbReference type="Pfam" id="PF09335">
    <property type="entry name" value="VTT_dom"/>
    <property type="match status" value="1"/>
</dbReference>